<dbReference type="AlphaFoldDB" id="A8N319"/>
<evidence type="ECO:0000256" key="6">
    <source>
        <dbReference type="ARBA" id="ARBA00022806"/>
    </source>
</evidence>
<dbReference type="VEuPathDB" id="FungiDB:CC1G_06591"/>
<feature type="region of interest" description="Disordered" evidence="11">
    <location>
        <begin position="292"/>
        <end position="326"/>
    </location>
</feature>
<dbReference type="InterPro" id="IPR011709">
    <property type="entry name" value="DEAD-box_helicase_OB_fold"/>
</dbReference>
<dbReference type="CDD" id="cd18791">
    <property type="entry name" value="SF2_C_RHA"/>
    <property type="match status" value="1"/>
</dbReference>
<dbReference type="CDD" id="cd21691">
    <property type="entry name" value="GH2-like_DHX8"/>
    <property type="match status" value="1"/>
</dbReference>
<dbReference type="CDD" id="cd05684">
    <property type="entry name" value="S1_DHX8_helicase"/>
    <property type="match status" value="1"/>
</dbReference>
<dbReference type="GO" id="GO:0071013">
    <property type="term" value="C:catalytic step 2 spliceosome"/>
    <property type="evidence" value="ECO:0007669"/>
    <property type="project" value="TreeGrafter"/>
</dbReference>
<dbReference type="Pfam" id="PF00271">
    <property type="entry name" value="Helicase_C"/>
    <property type="match status" value="1"/>
</dbReference>
<dbReference type="GO" id="GO:0016787">
    <property type="term" value="F:hydrolase activity"/>
    <property type="evidence" value="ECO:0007669"/>
    <property type="project" value="UniProtKB-KW"/>
</dbReference>
<evidence type="ECO:0000313" key="15">
    <source>
        <dbReference type="EMBL" id="EAU92580.2"/>
    </source>
</evidence>
<reference evidence="15 16" key="1">
    <citation type="journal article" date="2010" name="Proc. Natl. Acad. Sci. U.S.A.">
        <title>Insights into evolution of multicellular fungi from the assembled chromosomes of the mushroom Coprinopsis cinerea (Coprinus cinereus).</title>
        <authorList>
            <person name="Stajich J.E."/>
            <person name="Wilke S.K."/>
            <person name="Ahren D."/>
            <person name="Au C.H."/>
            <person name="Birren B.W."/>
            <person name="Borodovsky M."/>
            <person name="Burns C."/>
            <person name="Canback B."/>
            <person name="Casselton L.A."/>
            <person name="Cheng C.K."/>
            <person name="Deng J."/>
            <person name="Dietrich F.S."/>
            <person name="Fargo D.C."/>
            <person name="Farman M.L."/>
            <person name="Gathman A.C."/>
            <person name="Goldberg J."/>
            <person name="Guigo R."/>
            <person name="Hoegger P.J."/>
            <person name="Hooker J.B."/>
            <person name="Huggins A."/>
            <person name="James T.Y."/>
            <person name="Kamada T."/>
            <person name="Kilaru S."/>
            <person name="Kodira C."/>
            <person name="Kues U."/>
            <person name="Kupfer D."/>
            <person name="Kwan H.S."/>
            <person name="Lomsadze A."/>
            <person name="Li W."/>
            <person name="Lilly W.W."/>
            <person name="Ma L.J."/>
            <person name="Mackey A.J."/>
            <person name="Manning G."/>
            <person name="Martin F."/>
            <person name="Muraguchi H."/>
            <person name="Natvig D.O."/>
            <person name="Palmerini H."/>
            <person name="Ramesh M.A."/>
            <person name="Rehmeyer C.J."/>
            <person name="Roe B.A."/>
            <person name="Shenoy N."/>
            <person name="Stanke M."/>
            <person name="Ter-Hovhannisyan V."/>
            <person name="Tunlid A."/>
            <person name="Velagapudi R."/>
            <person name="Vision T.J."/>
            <person name="Zeng Q."/>
            <person name="Zolan M.E."/>
            <person name="Pukkila P.J."/>
        </authorList>
    </citation>
    <scope>NUCLEOTIDE SEQUENCE [LARGE SCALE GENOMIC DNA]</scope>
    <source>
        <strain evidence="16">Okayama-7 / 130 / ATCC MYA-4618 / FGSC 9003</strain>
    </source>
</reference>
<dbReference type="InterPro" id="IPR049621">
    <property type="entry name" value="S1_DHX8_helicase"/>
</dbReference>
<dbReference type="InterPro" id="IPR048333">
    <property type="entry name" value="HA2_WH"/>
</dbReference>
<dbReference type="FunFam" id="1.20.120.1080:FF:000001">
    <property type="entry name" value="Pre-mRNA-splicing factor ATP-dependent RNA helicase"/>
    <property type="match status" value="1"/>
</dbReference>
<evidence type="ECO:0000256" key="10">
    <source>
        <dbReference type="ARBA" id="ARBA00047984"/>
    </source>
</evidence>
<keyword evidence="5" id="KW-0378">Hydrolase</keyword>
<dbReference type="Pfam" id="PF00575">
    <property type="entry name" value="S1"/>
    <property type="match status" value="1"/>
</dbReference>
<evidence type="ECO:0000256" key="11">
    <source>
        <dbReference type="SAM" id="MobiDB-lite"/>
    </source>
</evidence>
<proteinExistence type="predicted"/>
<dbReference type="KEGG" id="cci:CC1G_06591"/>
<comment type="caution">
    <text evidence="15">The sequence shown here is derived from an EMBL/GenBank/DDBJ whole genome shotgun (WGS) entry which is preliminary data.</text>
</comment>
<comment type="subcellular location">
    <subcellularLocation>
        <location evidence="1">Nucleus</location>
    </subcellularLocation>
</comment>
<dbReference type="HOGENOM" id="CLU_001832_2_2_1"/>
<dbReference type="SMART" id="SM00487">
    <property type="entry name" value="DEXDc"/>
    <property type="match status" value="1"/>
</dbReference>
<keyword evidence="16" id="KW-1185">Reference proteome</keyword>
<dbReference type="SMART" id="SM00490">
    <property type="entry name" value="HELICc"/>
    <property type="match status" value="1"/>
</dbReference>
<dbReference type="PANTHER" id="PTHR18934:SF85">
    <property type="entry name" value="ATP-DEPENDENT RNA HELICASE DHX8"/>
    <property type="match status" value="1"/>
</dbReference>
<dbReference type="GO" id="GO:0005524">
    <property type="term" value="F:ATP binding"/>
    <property type="evidence" value="ECO:0007669"/>
    <property type="project" value="UniProtKB-KW"/>
</dbReference>
<dbReference type="GO" id="GO:0000390">
    <property type="term" value="P:spliceosomal complex disassembly"/>
    <property type="evidence" value="ECO:0007669"/>
    <property type="project" value="TreeGrafter"/>
</dbReference>
<protein>
    <recommendedName>
        <fullName evidence="2">RNA helicase</fullName>
        <ecNumber evidence="2">3.6.4.13</ecNumber>
    </recommendedName>
</protein>
<dbReference type="FunFam" id="2.40.50.140:FF:000061">
    <property type="entry name" value="ATP-dependent RNA helicase DHX8"/>
    <property type="match status" value="1"/>
</dbReference>
<dbReference type="STRING" id="240176.A8N319"/>
<dbReference type="SMART" id="SM00316">
    <property type="entry name" value="S1"/>
    <property type="match status" value="1"/>
</dbReference>
<evidence type="ECO:0000256" key="3">
    <source>
        <dbReference type="ARBA" id="ARBA00022664"/>
    </source>
</evidence>
<dbReference type="GeneID" id="6005681"/>
<name>A8N319_COPC7</name>
<evidence type="ECO:0000259" key="13">
    <source>
        <dbReference type="PROSITE" id="PS51192"/>
    </source>
</evidence>
<feature type="compositionally biased region" description="Basic residues" evidence="11">
    <location>
        <begin position="78"/>
        <end position="89"/>
    </location>
</feature>
<evidence type="ECO:0000259" key="14">
    <source>
        <dbReference type="PROSITE" id="PS51194"/>
    </source>
</evidence>
<dbReference type="SUPFAM" id="SSF50249">
    <property type="entry name" value="Nucleic acid-binding proteins"/>
    <property type="match status" value="1"/>
</dbReference>
<dbReference type="GO" id="GO:0003724">
    <property type="term" value="F:RNA helicase activity"/>
    <property type="evidence" value="ECO:0007669"/>
    <property type="project" value="UniProtKB-EC"/>
</dbReference>
<feature type="domain" description="S1 motif" evidence="12">
    <location>
        <begin position="201"/>
        <end position="272"/>
    </location>
</feature>
<dbReference type="RefSeq" id="XP_001829254.2">
    <property type="nucleotide sequence ID" value="XM_001829202.2"/>
</dbReference>
<dbReference type="CDD" id="cd17971">
    <property type="entry name" value="DEXHc_DHX8"/>
    <property type="match status" value="1"/>
</dbReference>
<dbReference type="Gene3D" id="1.20.120.1080">
    <property type="match status" value="1"/>
</dbReference>
<dbReference type="InterPro" id="IPR012340">
    <property type="entry name" value="NA-bd_OB-fold"/>
</dbReference>
<dbReference type="InParanoid" id="A8N319"/>
<dbReference type="GO" id="GO:0003723">
    <property type="term" value="F:RNA binding"/>
    <property type="evidence" value="ECO:0007669"/>
    <property type="project" value="TreeGrafter"/>
</dbReference>
<dbReference type="PROSITE" id="PS51194">
    <property type="entry name" value="HELICASE_CTER"/>
    <property type="match status" value="1"/>
</dbReference>
<organism evidence="15 16">
    <name type="scientific">Coprinopsis cinerea (strain Okayama-7 / 130 / ATCC MYA-4618 / FGSC 9003)</name>
    <name type="common">Inky cap fungus</name>
    <name type="synonym">Hormographiella aspergillata</name>
    <dbReference type="NCBI Taxonomy" id="240176"/>
    <lineage>
        <taxon>Eukaryota</taxon>
        <taxon>Fungi</taxon>
        <taxon>Dikarya</taxon>
        <taxon>Basidiomycota</taxon>
        <taxon>Agaricomycotina</taxon>
        <taxon>Agaricomycetes</taxon>
        <taxon>Agaricomycetidae</taxon>
        <taxon>Agaricales</taxon>
        <taxon>Agaricineae</taxon>
        <taxon>Psathyrellaceae</taxon>
        <taxon>Coprinopsis</taxon>
    </lineage>
</organism>
<keyword evidence="6 15" id="KW-0347">Helicase</keyword>
<dbReference type="OMA" id="MKEVDQV"/>
<dbReference type="FunCoup" id="A8N319">
    <property type="interactions" value="416"/>
</dbReference>
<feature type="domain" description="Helicase ATP-binding" evidence="13">
    <location>
        <begin position="508"/>
        <end position="671"/>
    </location>
</feature>
<keyword evidence="7" id="KW-0067">ATP-binding</keyword>
<evidence type="ECO:0000256" key="1">
    <source>
        <dbReference type="ARBA" id="ARBA00004123"/>
    </source>
</evidence>
<dbReference type="PROSITE" id="PS50126">
    <property type="entry name" value="S1"/>
    <property type="match status" value="1"/>
</dbReference>
<dbReference type="GO" id="GO:0005684">
    <property type="term" value="C:U2-type spliceosomal complex"/>
    <property type="evidence" value="ECO:0007669"/>
    <property type="project" value="UniProtKB-ARBA"/>
</dbReference>
<dbReference type="InterPro" id="IPR002464">
    <property type="entry name" value="DNA/RNA_helicase_DEAH_CS"/>
</dbReference>
<dbReference type="Pfam" id="PF07717">
    <property type="entry name" value="OB_NTP_bind"/>
    <property type="match status" value="1"/>
</dbReference>
<evidence type="ECO:0000256" key="5">
    <source>
        <dbReference type="ARBA" id="ARBA00022801"/>
    </source>
</evidence>
<feature type="compositionally biased region" description="Basic and acidic residues" evidence="11">
    <location>
        <begin position="175"/>
        <end position="191"/>
    </location>
</feature>
<evidence type="ECO:0000256" key="7">
    <source>
        <dbReference type="ARBA" id="ARBA00022840"/>
    </source>
</evidence>
<dbReference type="InterPro" id="IPR007502">
    <property type="entry name" value="Helicase-assoc_dom"/>
</dbReference>
<dbReference type="Proteomes" id="UP000001861">
    <property type="component" value="Unassembled WGS sequence"/>
</dbReference>
<keyword evidence="8" id="KW-0508">mRNA splicing</keyword>
<dbReference type="Gene3D" id="3.40.50.300">
    <property type="entry name" value="P-loop containing nucleotide triphosphate hydrolases"/>
    <property type="match status" value="2"/>
</dbReference>
<evidence type="ECO:0000256" key="9">
    <source>
        <dbReference type="ARBA" id="ARBA00023242"/>
    </source>
</evidence>
<evidence type="ECO:0000256" key="8">
    <source>
        <dbReference type="ARBA" id="ARBA00023187"/>
    </source>
</evidence>
<dbReference type="InterPro" id="IPR001650">
    <property type="entry name" value="Helicase_C-like"/>
</dbReference>
<keyword evidence="9" id="KW-0539">Nucleus</keyword>
<dbReference type="InterPro" id="IPR049588">
    <property type="entry name" value="DHX8_GH2-like"/>
</dbReference>
<keyword evidence="4" id="KW-0547">Nucleotide-binding</keyword>
<dbReference type="InterPro" id="IPR003029">
    <property type="entry name" value="S1_domain"/>
</dbReference>
<feature type="domain" description="Helicase C-terminal" evidence="14">
    <location>
        <begin position="689"/>
        <end position="869"/>
    </location>
</feature>
<dbReference type="SUPFAM" id="SSF52540">
    <property type="entry name" value="P-loop containing nucleoside triphosphate hydrolases"/>
    <property type="match status" value="1"/>
</dbReference>
<dbReference type="FunFam" id="3.40.50.300:FF:000101">
    <property type="entry name" value="Pre-mRNA-splicing factor ATP-dependent RNA helicase"/>
    <property type="match status" value="1"/>
</dbReference>
<sequence>MATDDLYNLEFLSLVAKITQEINSHLGINDKTVAEFIIDLHDQCKANLTEFKKKLHEMEAGFTDSNIENIDRLILTMHPKHKKARKSKKEAKGEKEDGDVLDEQEKTRRLFPGLAIQNKEPPPAVDDDVFLKELGDIVSGKKTRQTSHSEEPPAKRQRRSRSPSPYRGRSPGRGGYDRRDRDDRYDRRPGRAQLDERPVVFKIYEGKVAGIKDFGAFVQLEGVAGRVEGMVHVSNIQAGARANSAADLLSRGQRVKVKVMSVAGGRIGLSMKDVDQVTGRDLTPHLRIKSEAEMEEERARAARASSGANALPLNSKDDKPVRSTKRLTSPERWELKQLISSGALNPADYPELEEDLHDPIARAEVEEELDVEIREDEPPFLAGQTKRTLDLSPVKIVKAPDGSLNRAALAGAALAKERRELRQQEANEEADSQARDFSQPWLDPMSKEGDKLFAQDLRGNLRSQKASEVPSWKQSSFNKATTFGEITTLSIQEQRRSLPIYKLRDPLLKAVEEHQVLIVVGDTGSGKTTQMVQYLAEAGYADKGRIGCTQPRRVAAMSVAKRVAEEVGCRLGQEVGYTIRFEDCTSPETRIKYMTDGMLQRECLIDPLCSQYSVIMLDEAHERTIATDVLFGLLKKAVKKRPDLKLIVTSATLDAEKFSKYFFGCPIFTIPGRTYPVEILYTKEPESDYLDASLITVMQIHLSEPPGDILLFLTGQEEIDTACEILFERMKALGPKVPELIILPIYSALPSEVQSRVFEPTPPGARKVVIATNVAETSLTIPGIYYVIDPGFSKQNAYDPRLGMDSLVVMPISQAQARQRAGRAGRTGPGKCYRLYTEAAFRNEMLPNSIPDIQRTNLSATILQLKAMGINDLLSFDFMDPPPAQTMLTALEGLYALSALDDEGLLTRLGRKMADFPMEPPLAKMLIASVELGCSEEILSIVAMLSVQSVFYRPKEKQAQADSKKAKFHQPEGDHLTLLTVYNGWKAANFSNPWCYENFIQARSMRRAQDVRKQLLGIMDRYKHDILSAGRDYNKVRKAICSGFFRNAAKKDPQEGYKTLVEGTPVYIHPSSALFNRAPEWLVYHELVLTTREYCHNVTVVEPKWLVEVAPQFFKVADANKISKRKKQEKIEPLYNKYEKPDEWRLSKIKRSARSSQTFG</sequence>
<comment type="catalytic activity">
    <reaction evidence="10">
        <text>ATP + H2O = ADP + phosphate + H(+)</text>
        <dbReference type="Rhea" id="RHEA:13065"/>
        <dbReference type="ChEBI" id="CHEBI:15377"/>
        <dbReference type="ChEBI" id="CHEBI:15378"/>
        <dbReference type="ChEBI" id="CHEBI:30616"/>
        <dbReference type="ChEBI" id="CHEBI:43474"/>
        <dbReference type="ChEBI" id="CHEBI:456216"/>
        <dbReference type="EC" id="3.6.4.13"/>
    </reaction>
</comment>
<feature type="region of interest" description="Disordered" evidence="11">
    <location>
        <begin position="78"/>
        <end position="106"/>
    </location>
</feature>
<dbReference type="SMART" id="SM00847">
    <property type="entry name" value="HA2"/>
    <property type="match status" value="1"/>
</dbReference>
<dbReference type="InterPro" id="IPR011545">
    <property type="entry name" value="DEAD/DEAH_box_helicase_dom"/>
</dbReference>
<dbReference type="EC" id="3.6.4.13" evidence="2"/>
<dbReference type="PROSITE" id="PS00690">
    <property type="entry name" value="DEAH_ATP_HELICASE"/>
    <property type="match status" value="1"/>
</dbReference>
<dbReference type="InterPro" id="IPR027417">
    <property type="entry name" value="P-loop_NTPase"/>
</dbReference>
<feature type="region of interest" description="Disordered" evidence="11">
    <location>
        <begin position="419"/>
        <end position="441"/>
    </location>
</feature>
<gene>
    <name evidence="15" type="ORF">CC1G_06591</name>
</gene>
<evidence type="ECO:0000256" key="4">
    <source>
        <dbReference type="ARBA" id="ARBA00022741"/>
    </source>
</evidence>
<dbReference type="Pfam" id="PF00270">
    <property type="entry name" value="DEAD"/>
    <property type="match status" value="1"/>
</dbReference>
<dbReference type="eggNOG" id="KOG0922">
    <property type="taxonomic scope" value="Eukaryota"/>
</dbReference>
<dbReference type="OrthoDB" id="10253254at2759"/>
<dbReference type="InterPro" id="IPR014001">
    <property type="entry name" value="Helicase_ATP-bd"/>
</dbReference>
<evidence type="ECO:0000313" key="16">
    <source>
        <dbReference type="Proteomes" id="UP000001861"/>
    </source>
</evidence>
<dbReference type="InterPro" id="IPR044762">
    <property type="entry name" value="DHX8/Prp22_DEXHc"/>
</dbReference>
<dbReference type="EMBL" id="AACS02000001">
    <property type="protein sequence ID" value="EAU92580.2"/>
    <property type="molecule type" value="Genomic_DNA"/>
</dbReference>
<dbReference type="Pfam" id="PF21010">
    <property type="entry name" value="HA2_C"/>
    <property type="match status" value="1"/>
</dbReference>
<evidence type="ECO:0000256" key="2">
    <source>
        <dbReference type="ARBA" id="ARBA00012552"/>
    </source>
</evidence>
<evidence type="ECO:0000259" key="12">
    <source>
        <dbReference type="PROSITE" id="PS50126"/>
    </source>
</evidence>
<keyword evidence="3" id="KW-0507">mRNA processing</keyword>
<dbReference type="Pfam" id="PF04408">
    <property type="entry name" value="WHD_HA2"/>
    <property type="match status" value="1"/>
</dbReference>
<accession>A8N319</accession>
<dbReference type="FunFam" id="3.40.50.300:FF:000191">
    <property type="entry name" value="Pre-mRNA-splicing factor ATP-dependent RNA helicase"/>
    <property type="match status" value="1"/>
</dbReference>
<dbReference type="PANTHER" id="PTHR18934">
    <property type="entry name" value="ATP-DEPENDENT RNA HELICASE"/>
    <property type="match status" value="1"/>
</dbReference>
<dbReference type="PROSITE" id="PS51192">
    <property type="entry name" value="HELICASE_ATP_BIND_1"/>
    <property type="match status" value="1"/>
</dbReference>
<dbReference type="Gene3D" id="2.40.50.140">
    <property type="entry name" value="Nucleic acid-binding proteins"/>
    <property type="match status" value="1"/>
</dbReference>
<feature type="region of interest" description="Disordered" evidence="11">
    <location>
        <begin position="137"/>
        <end position="191"/>
    </location>
</feature>